<evidence type="ECO:0000259" key="3">
    <source>
        <dbReference type="PROSITE" id="PS50043"/>
    </source>
</evidence>
<dbReference type="PANTHER" id="PTHR16305">
    <property type="entry name" value="TESTICULAR SOLUBLE ADENYLYL CYCLASE"/>
    <property type="match status" value="1"/>
</dbReference>
<evidence type="ECO:0000313" key="4">
    <source>
        <dbReference type="EMBL" id="MFD2415615.1"/>
    </source>
</evidence>
<dbReference type="CDD" id="cd06170">
    <property type="entry name" value="LuxR_C_like"/>
    <property type="match status" value="1"/>
</dbReference>
<organism evidence="4 5">
    <name type="scientific">Amycolatopsis pigmentata</name>
    <dbReference type="NCBI Taxonomy" id="450801"/>
    <lineage>
        <taxon>Bacteria</taxon>
        <taxon>Bacillati</taxon>
        <taxon>Actinomycetota</taxon>
        <taxon>Actinomycetes</taxon>
        <taxon>Pseudonocardiales</taxon>
        <taxon>Pseudonocardiaceae</taxon>
        <taxon>Amycolatopsis</taxon>
    </lineage>
</organism>
<dbReference type="InterPro" id="IPR027417">
    <property type="entry name" value="P-loop_NTPase"/>
</dbReference>
<dbReference type="RefSeq" id="WP_378261560.1">
    <property type="nucleotide sequence ID" value="NZ_JBHUKR010000004.1"/>
</dbReference>
<keyword evidence="2 4" id="KW-0067">ATP-binding</keyword>
<comment type="caution">
    <text evidence="4">The sequence shown here is derived from an EMBL/GenBank/DDBJ whole genome shotgun (WGS) entry which is preliminary data.</text>
</comment>
<dbReference type="PROSITE" id="PS00622">
    <property type="entry name" value="HTH_LUXR_1"/>
    <property type="match status" value="1"/>
</dbReference>
<dbReference type="PANTHER" id="PTHR16305:SF35">
    <property type="entry name" value="TRANSCRIPTIONAL ACTIVATOR DOMAIN"/>
    <property type="match status" value="1"/>
</dbReference>
<reference evidence="5" key="1">
    <citation type="journal article" date="2019" name="Int. J. Syst. Evol. Microbiol.">
        <title>The Global Catalogue of Microorganisms (GCM) 10K type strain sequencing project: providing services to taxonomists for standard genome sequencing and annotation.</title>
        <authorList>
            <consortium name="The Broad Institute Genomics Platform"/>
            <consortium name="The Broad Institute Genome Sequencing Center for Infectious Disease"/>
            <person name="Wu L."/>
            <person name="Ma J."/>
        </authorList>
    </citation>
    <scope>NUCLEOTIDE SEQUENCE [LARGE SCALE GENOMIC DNA]</scope>
    <source>
        <strain evidence="5">CGMCC 4.7645</strain>
    </source>
</reference>
<evidence type="ECO:0000256" key="2">
    <source>
        <dbReference type="ARBA" id="ARBA00022840"/>
    </source>
</evidence>
<dbReference type="Gene3D" id="1.10.10.10">
    <property type="entry name" value="Winged helix-like DNA-binding domain superfamily/Winged helix DNA-binding domain"/>
    <property type="match status" value="1"/>
</dbReference>
<dbReference type="InterPro" id="IPR016032">
    <property type="entry name" value="Sig_transdc_resp-reg_C-effctor"/>
</dbReference>
<dbReference type="GO" id="GO:0005524">
    <property type="term" value="F:ATP binding"/>
    <property type="evidence" value="ECO:0007669"/>
    <property type="project" value="UniProtKB-KW"/>
</dbReference>
<dbReference type="PRINTS" id="PR00038">
    <property type="entry name" value="HTHLUXR"/>
</dbReference>
<dbReference type="SUPFAM" id="SSF48452">
    <property type="entry name" value="TPR-like"/>
    <property type="match status" value="1"/>
</dbReference>
<dbReference type="InterPro" id="IPR041664">
    <property type="entry name" value="AAA_16"/>
</dbReference>
<dbReference type="Pfam" id="PF13191">
    <property type="entry name" value="AAA_16"/>
    <property type="match status" value="1"/>
</dbReference>
<dbReference type="SUPFAM" id="SSF46894">
    <property type="entry name" value="C-terminal effector domain of the bipartite response regulators"/>
    <property type="match status" value="1"/>
</dbReference>
<protein>
    <submittedName>
        <fullName evidence="4">ATP-binding protein</fullName>
    </submittedName>
</protein>
<gene>
    <name evidence="4" type="ORF">ACFSXZ_04655</name>
</gene>
<dbReference type="PROSITE" id="PS50043">
    <property type="entry name" value="HTH_LUXR_2"/>
    <property type="match status" value="1"/>
</dbReference>
<sequence length="913" mass="94662">MLLERGGEMAVLESAMTAAGAGEGGLVIIAGPPGIGKTGLLGAAAEHAHVTGMRVLAGRGRQLEREIALGVAVELLAPPIAAAGPDERAGLLAGPAIAAASLVLDQAPHPAPDSLLLGLCWLAANLAGSAPLLVAVDDAQWADAVSLRFLAMLADRAPTLPLMLVVSVRDGAEAPTLLLTHPRATLLRPAPLTRTAVGHLVAKTFPAPDNALVDAVDYATGGNPFLVGELLRSLQAEGETPRPSTIADLVPGAVLRSVLARLAQLPGDTVTLATSIAVLGDGTPLSRVAAHAGLDLVAAERAADRLATACLVRPGNPLTFTHPLIGAAVHADLPAFARSRAHRRAADLLSADGAGTDQVAGHLLVVEPEGDPRVAEVLRDAADTALRRGDPASAARLLTRALAEPPPVDTRGGLFVALARAQLLAGNPAALASLTKGLDLLDPADRSLRAHALTLLAQVHKGLDDPDGAVGAWEAALELFEPGGPEWQDVLAGYLTTTMFHPATRERAERHLSLDPQPASRGLAAHVTLRLALAGEPPARVLASAEYALTDDPVLEPGGGSGALMALVVHALIIVGELAAAERAADAALTAAGRRGDILACGYASYHRALARLRCGRLTAALADLEAAQLPYTVGWKSAGGWNGWLAAQIYVEHGDLAVAHQILRQADDRPPDSMEAALAAHVRAQLALARGDSATALDLAITAGRRLREFYGIDHPGLLPWRTTAALAARHAGDHDQAQFLAAAALDRARAVRIPQAIGTAQRVVGLVARPTDITALTESTATLGRSPAALEHARALADLGTALRRSGDTACRRPLRQALAIAEQAQARPLAERVRTELHALGIRPRRTVVTGVDALTPAESRVALLASRGLSNRQIAQALFITAKTVETHLARAYRKLAITSRGQLPKVFT</sequence>
<evidence type="ECO:0000313" key="5">
    <source>
        <dbReference type="Proteomes" id="UP001597417"/>
    </source>
</evidence>
<keyword evidence="1" id="KW-0547">Nucleotide-binding</keyword>
<dbReference type="Pfam" id="PF00196">
    <property type="entry name" value="GerE"/>
    <property type="match status" value="1"/>
</dbReference>
<proteinExistence type="predicted"/>
<dbReference type="SUPFAM" id="SSF52540">
    <property type="entry name" value="P-loop containing nucleoside triphosphate hydrolases"/>
    <property type="match status" value="1"/>
</dbReference>
<evidence type="ECO:0000256" key="1">
    <source>
        <dbReference type="ARBA" id="ARBA00022741"/>
    </source>
</evidence>
<dbReference type="SMART" id="SM00421">
    <property type="entry name" value="HTH_LUXR"/>
    <property type="match status" value="1"/>
</dbReference>
<dbReference type="InterPro" id="IPR011990">
    <property type="entry name" value="TPR-like_helical_dom_sf"/>
</dbReference>
<accession>A0ABW5FN34</accession>
<keyword evidence="5" id="KW-1185">Reference proteome</keyword>
<dbReference type="Proteomes" id="UP001597417">
    <property type="component" value="Unassembled WGS sequence"/>
</dbReference>
<feature type="domain" description="HTH luxR-type" evidence="3">
    <location>
        <begin position="851"/>
        <end position="913"/>
    </location>
</feature>
<name>A0ABW5FN34_9PSEU</name>
<dbReference type="InterPro" id="IPR000792">
    <property type="entry name" value="Tscrpt_reg_LuxR_C"/>
</dbReference>
<dbReference type="EMBL" id="JBHUKR010000004">
    <property type="protein sequence ID" value="MFD2415615.1"/>
    <property type="molecule type" value="Genomic_DNA"/>
</dbReference>
<dbReference type="InterPro" id="IPR036388">
    <property type="entry name" value="WH-like_DNA-bd_sf"/>
</dbReference>
<dbReference type="Gene3D" id="1.25.40.10">
    <property type="entry name" value="Tetratricopeptide repeat domain"/>
    <property type="match status" value="1"/>
</dbReference>